<dbReference type="AlphaFoldDB" id="A0A0V1AR12"/>
<organism evidence="1 2">
    <name type="scientific">Trichinella spiralis</name>
    <name type="common">Trichina worm</name>
    <dbReference type="NCBI Taxonomy" id="6334"/>
    <lineage>
        <taxon>Eukaryota</taxon>
        <taxon>Metazoa</taxon>
        <taxon>Ecdysozoa</taxon>
        <taxon>Nematoda</taxon>
        <taxon>Enoplea</taxon>
        <taxon>Dorylaimia</taxon>
        <taxon>Trichinellida</taxon>
        <taxon>Trichinellidae</taxon>
        <taxon>Trichinella</taxon>
    </lineage>
</organism>
<evidence type="ECO:0000313" key="2">
    <source>
        <dbReference type="Proteomes" id="UP000054776"/>
    </source>
</evidence>
<evidence type="ECO:0000313" key="1">
    <source>
        <dbReference type="EMBL" id="KRY27134.1"/>
    </source>
</evidence>
<name>A0A0V1AR12_TRISP</name>
<accession>A0A0V1AR12</accession>
<gene>
    <name evidence="1" type="ORF">T01_8954</name>
</gene>
<sequence>MGTLALGMNKNHVFHTKSSLSISTARGCFLVTANINDSCIQVSVNFGQMMQGLFTAVGSLVMASRFLTLENAIDYLETLPPEDQINAEAAVNERLVCGMTVKGLTDQQTFGSATVLHIYCAAAAEEDDDLVEMTASSL</sequence>
<dbReference type="Proteomes" id="UP000054776">
    <property type="component" value="Unassembled WGS sequence"/>
</dbReference>
<keyword evidence="2" id="KW-1185">Reference proteome</keyword>
<protein>
    <submittedName>
        <fullName evidence="1">Uncharacterized protein</fullName>
    </submittedName>
</protein>
<comment type="caution">
    <text evidence="1">The sequence shown here is derived from an EMBL/GenBank/DDBJ whole genome shotgun (WGS) entry which is preliminary data.</text>
</comment>
<reference evidence="1 2" key="1">
    <citation type="submission" date="2015-01" db="EMBL/GenBank/DDBJ databases">
        <title>Evolution of Trichinella species and genotypes.</title>
        <authorList>
            <person name="Korhonen P.K."/>
            <person name="Edoardo P."/>
            <person name="Giuseppe L.R."/>
            <person name="Gasser R.B."/>
        </authorList>
    </citation>
    <scope>NUCLEOTIDE SEQUENCE [LARGE SCALE GENOMIC DNA]</scope>
    <source>
        <strain evidence="1">ISS3</strain>
    </source>
</reference>
<dbReference type="InParanoid" id="A0A0V1AR12"/>
<dbReference type="EMBL" id="JYDH01000281">
    <property type="protein sequence ID" value="KRY27134.1"/>
    <property type="molecule type" value="Genomic_DNA"/>
</dbReference>
<proteinExistence type="predicted"/>